<keyword evidence="2" id="KW-1185">Reference proteome</keyword>
<dbReference type="AlphaFoldDB" id="A0A9W5B669"/>
<proteinExistence type="predicted"/>
<dbReference type="Proteomes" id="UP000191933">
    <property type="component" value="Unassembled WGS sequence"/>
</dbReference>
<evidence type="ECO:0000313" key="1">
    <source>
        <dbReference type="EMBL" id="CUX00530.1"/>
    </source>
</evidence>
<name>A0A9W5B669_9HYPH</name>
<organism evidence="1 2">
    <name type="scientific">Agrobacterium genomosp. 2 str. CFBP 5494</name>
    <dbReference type="NCBI Taxonomy" id="1183436"/>
    <lineage>
        <taxon>Bacteria</taxon>
        <taxon>Pseudomonadati</taxon>
        <taxon>Pseudomonadota</taxon>
        <taxon>Alphaproteobacteria</taxon>
        <taxon>Hyphomicrobiales</taxon>
        <taxon>Rhizobiaceae</taxon>
        <taxon>Rhizobium/Agrobacterium group</taxon>
        <taxon>Agrobacterium</taxon>
        <taxon>Agrobacterium tumefaciens complex</taxon>
    </lineage>
</organism>
<gene>
    <name evidence="1" type="ORF">AGR2A_Lc90039</name>
</gene>
<comment type="caution">
    <text evidence="1">The sequence shown here is derived from an EMBL/GenBank/DDBJ whole genome shotgun (WGS) entry which is preliminary data.</text>
</comment>
<accession>A0A9W5B669</accession>
<reference evidence="1 2" key="1">
    <citation type="submission" date="2016-01" db="EMBL/GenBank/DDBJ databases">
        <authorList>
            <person name="Regsiter A."/>
            <person name="william w."/>
        </authorList>
    </citation>
    <scope>NUCLEOTIDE SEQUENCE [LARGE SCALE GENOMIC DNA]</scope>
    <source>
        <strain evidence="1 2">CFBP 5494</strain>
    </source>
</reference>
<sequence>MNFALTHRCLRVKIQRDMARNVCRDLLKHRHGGTDLSRCTVTTLEAVMLDKRRLHRVQIAGLSQSLYRRHVVTVMHHGKRKTRVDAASTDQHGAGPALPVITTLLRSGQVKVFAQCVEKGRAIVNIEVSDLSVDLQGYA</sequence>
<dbReference type="EMBL" id="FBVY01000038">
    <property type="protein sequence ID" value="CUX00530.1"/>
    <property type="molecule type" value="Genomic_DNA"/>
</dbReference>
<evidence type="ECO:0000313" key="2">
    <source>
        <dbReference type="Proteomes" id="UP000191933"/>
    </source>
</evidence>
<protein>
    <submittedName>
        <fullName evidence="1">Uncharacterized protein</fullName>
    </submittedName>
</protein>